<dbReference type="Gene3D" id="1.25.40.10">
    <property type="entry name" value="Tetratricopeptide repeat domain"/>
    <property type="match status" value="1"/>
</dbReference>
<accession>A0A1J9VGZ5</accession>
<dbReference type="GeneID" id="87593935"/>
<dbReference type="Proteomes" id="UP000182788">
    <property type="component" value="Unassembled WGS sequence"/>
</dbReference>
<dbReference type="PANTHER" id="PTHR43630">
    <property type="entry name" value="POLY-BETA-1,6-N-ACETYL-D-GLUCOSAMINE SYNTHASE"/>
    <property type="match status" value="1"/>
</dbReference>
<dbReference type="InterPro" id="IPR011990">
    <property type="entry name" value="TPR-like_helical_dom_sf"/>
</dbReference>
<dbReference type="InterPro" id="IPR029044">
    <property type="entry name" value="Nucleotide-diphossugar_trans"/>
</dbReference>
<comment type="caution">
    <text evidence="2">The sequence shown here is derived from an EMBL/GenBank/DDBJ whole genome shotgun (WGS) entry which is preliminary data.</text>
</comment>
<proteinExistence type="predicted"/>
<evidence type="ECO:0000313" key="2">
    <source>
        <dbReference type="EMBL" id="OJD75663.1"/>
    </source>
</evidence>
<protein>
    <submittedName>
        <fullName evidence="2">Glycosyl transferase</fullName>
    </submittedName>
</protein>
<keyword evidence="2" id="KW-0808">Transferase</keyword>
<organism evidence="2 3">
    <name type="scientific">Bacillus paramycoides</name>
    <dbReference type="NCBI Taxonomy" id="2026194"/>
    <lineage>
        <taxon>Bacteria</taxon>
        <taxon>Bacillati</taxon>
        <taxon>Bacillota</taxon>
        <taxon>Bacilli</taxon>
        <taxon>Bacillales</taxon>
        <taxon>Bacillaceae</taxon>
        <taxon>Bacillus</taxon>
        <taxon>Bacillus cereus group</taxon>
    </lineage>
</organism>
<dbReference type="GO" id="GO:0016740">
    <property type="term" value="F:transferase activity"/>
    <property type="evidence" value="ECO:0007669"/>
    <property type="project" value="UniProtKB-KW"/>
</dbReference>
<reference evidence="2 3" key="1">
    <citation type="submission" date="2016-06" db="EMBL/GenBank/DDBJ databases">
        <title>First insights into the genetic diversity and population structure of in the Bacillus cereus group bacteria from diverse marine environments.</title>
        <authorList>
            <person name="Liu Y."/>
            <person name="Lai Q."/>
            <person name="Shao Z."/>
        </authorList>
    </citation>
    <scope>NUCLEOTIDE SEQUENCE [LARGE SCALE GENOMIC DNA]</scope>
    <source>
        <strain evidence="2 3">NH24A2</strain>
    </source>
</reference>
<dbReference type="PANTHER" id="PTHR43630:SF2">
    <property type="entry name" value="GLYCOSYLTRANSFERASE"/>
    <property type="match status" value="1"/>
</dbReference>
<gene>
    <name evidence="2" type="ORF">BAU28_04160</name>
</gene>
<dbReference type="RefSeq" id="WP_071719939.1">
    <property type="nucleotide sequence ID" value="NZ_CBCSHB010000001.1"/>
</dbReference>
<dbReference type="Pfam" id="PF00535">
    <property type="entry name" value="Glycos_transf_2"/>
    <property type="match status" value="1"/>
</dbReference>
<dbReference type="SUPFAM" id="SSF48452">
    <property type="entry name" value="TPR-like"/>
    <property type="match status" value="1"/>
</dbReference>
<dbReference type="AlphaFoldDB" id="A0A1J9VGZ5"/>
<dbReference type="Gene3D" id="3.90.550.10">
    <property type="entry name" value="Spore Coat Polysaccharide Biosynthesis Protein SpsA, Chain A"/>
    <property type="match status" value="1"/>
</dbReference>
<sequence length="406" mass="47723">MVNEKENNERTDKKLCLCMIVKNESRIMERCLNATKSIVDFVSICDTGSTDNTPEIIENWCKESRIPGTVHHEPFKNFGYNRSLAVSLAQKTYSEADYLLILDADMILEVESTFDKSSLTEDHYLTLQYDIHIKYWLTRLLKASLPWKSVGVTHECWDIDRSKVGADYNIRVARLDTLIVNDPGDGGSKSDKFERDERLLLQGINDPETTPDLHIRYLFYLAQTYYHLNQFEDSIKWYKKRVEAGGWTEEVFYSLLRIGFCYEYLANGSSYKQHELIDSEEKEHAKEQEEQYLALAIFYFQKAWEYRPTRAEPLYQLAKLYRLRSQNNIALMYALQGKEIPFPTEDLLFVDYHVYDYLFDYEISISGYYIPHKKHLGAQSQKYLESKKEELPVHIASMVENNAKFY</sequence>
<dbReference type="InterPro" id="IPR001173">
    <property type="entry name" value="Glyco_trans_2-like"/>
</dbReference>
<evidence type="ECO:0000313" key="3">
    <source>
        <dbReference type="Proteomes" id="UP000182788"/>
    </source>
</evidence>
<dbReference type="SUPFAM" id="SSF53448">
    <property type="entry name" value="Nucleotide-diphospho-sugar transferases"/>
    <property type="match status" value="1"/>
</dbReference>
<feature type="domain" description="Glycosyltransferase 2-like" evidence="1">
    <location>
        <begin position="17"/>
        <end position="108"/>
    </location>
</feature>
<evidence type="ECO:0000259" key="1">
    <source>
        <dbReference type="Pfam" id="PF00535"/>
    </source>
</evidence>
<dbReference type="EMBL" id="MAOI01000101">
    <property type="protein sequence ID" value="OJD75663.1"/>
    <property type="molecule type" value="Genomic_DNA"/>
</dbReference>
<name>A0A1J9VGZ5_9BACI</name>